<evidence type="ECO:0000313" key="2">
    <source>
        <dbReference type="EMBL" id="RMM69111.1"/>
    </source>
</evidence>
<feature type="domain" description="SprT-like" evidence="1">
    <location>
        <begin position="21"/>
        <end position="122"/>
    </location>
</feature>
<dbReference type="EMBL" id="RBON01000149">
    <property type="protein sequence ID" value="RMM69111.1"/>
    <property type="molecule type" value="Genomic_DNA"/>
</dbReference>
<gene>
    <name evidence="2" type="ORF">ALQ73_200287</name>
</gene>
<dbReference type="Pfam" id="PF10263">
    <property type="entry name" value="SprT-like"/>
    <property type="match status" value="1"/>
</dbReference>
<dbReference type="RefSeq" id="WP_122393592.1">
    <property type="nucleotide sequence ID" value="NZ_RBON01000149.1"/>
</dbReference>
<comment type="caution">
    <text evidence="2">The sequence shown here is derived from an EMBL/GenBank/DDBJ whole genome shotgun (WGS) entry which is preliminary data.</text>
</comment>
<dbReference type="GO" id="GO:0006950">
    <property type="term" value="P:response to stress"/>
    <property type="evidence" value="ECO:0007669"/>
    <property type="project" value="UniProtKB-ARBA"/>
</dbReference>
<reference evidence="2 3" key="1">
    <citation type="submission" date="2018-08" db="EMBL/GenBank/DDBJ databases">
        <title>Recombination of ecologically and evolutionarily significant loci maintains genetic cohesion in the Pseudomonas syringae species complex.</title>
        <authorList>
            <person name="Dillon M."/>
            <person name="Thakur S."/>
            <person name="Almeida R.N.D."/>
            <person name="Weir B.S."/>
            <person name="Guttman D.S."/>
        </authorList>
    </citation>
    <scope>NUCLEOTIDE SEQUENCE [LARGE SCALE GENOMIC DNA]</scope>
    <source>
        <strain evidence="2 3">ICMP 4324</strain>
    </source>
</reference>
<sequence length="246" mass="27615">MVLSNVAKFVPTQDAYGELDQAYNHFNNELFGGQLPPCLITLQREKKTYGYFSAQRFINQDDKTFTDEIAINPAYFGVIPLIEVMQTIVHEMVHLWQHHFGKPGRRRYHNREWGDKMKAVGLMPSDTGQPGGKQTGERMADYPIDGGVFVQAFEKLVATSFRITWFDHYPHRHVAPQALQAALEGSVEGVDPQNIVAPVEGPQTPTKQTRAKYTCACEINLWGKPGLSITCNACSTPFIEATEKQA</sequence>
<evidence type="ECO:0000259" key="1">
    <source>
        <dbReference type="Pfam" id="PF10263"/>
    </source>
</evidence>
<proteinExistence type="predicted"/>
<accession>A0A3M3G4E1</accession>
<name>A0A3M3G4E1_PSESG</name>
<evidence type="ECO:0000313" key="3">
    <source>
        <dbReference type="Proteomes" id="UP000276829"/>
    </source>
</evidence>
<dbReference type="Proteomes" id="UP000276829">
    <property type="component" value="Unassembled WGS sequence"/>
</dbReference>
<protein>
    <recommendedName>
        <fullName evidence="1">SprT-like domain-containing protein</fullName>
    </recommendedName>
</protein>
<dbReference type="AlphaFoldDB" id="A0A3M3G4E1"/>
<dbReference type="InterPro" id="IPR006640">
    <property type="entry name" value="SprT-like_domain"/>
</dbReference>
<organism evidence="2 3">
    <name type="scientific">Pseudomonas savastanoi pv. glycinea</name>
    <name type="common">Pseudomonas syringae pv. glycinea</name>
    <dbReference type="NCBI Taxonomy" id="318"/>
    <lineage>
        <taxon>Bacteria</taxon>
        <taxon>Pseudomonadati</taxon>
        <taxon>Pseudomonadota</taxon>
        <taxon>Gammaproteobacteria</taxon>
        <taxon>Pseudomonadales</taxon>
        <taxon>Pseudomonadaceae</taxon>
        <taxon>Pseudomonas</taxon>
    </lineage>
</organism>